<organism evidence="1 2">
    <name type="scientific">Phlebia brevispora</name>
    <dbReference type="NCBI Taxonomy" id="194682"/>
    <lineage>
        <taxon>Eukaryota</taxon>
        <taxon>Fungi</taxon>
        <taxon>Dikarya</taxon>
        <taxon>Basidiomycota</taxon>
        <taxon>Agaricomycotina</taxon>
        <taxon>Agaricomycetes</taxon>
        <taxon>Polyporales</taxon>
        <taxon>Meruliaceae</taxon>
        <taxon>Phlebia</taxon>
    </lineage>
</organism>
<gene>
    <name evidence="1" type="ORF">NM688_g1753</name>
</gene>
<reference evidence="1" key="1">
    <citation type="submission" date="2022-07" db="EMBL/GenBank/DDBJ databases">
        <title>Genome Sequence of Phlebia brevispora.</title>
        <authorList>
            <person name="Buettner E."/>
        </authorList>
    </citation>
    <scope>NUCLEOTIDE SEQUENCE</scope>
    <source>
        <strain evidence="1">MPL23</strain>
    </source>
</reference>
<name>A0ACC1TAM2_9APHY</name>
<keyword evidence="2" id="KW-1185">Reference proteome</keyword>
<sequence>MQIFVKTLTGKTITLEVESSDTIDNVKAKIQDKEGIPPDQQRLIFAGKQLEDGRTLSDYNIQKESTLHLVLRLRGVYRIYHETSVFSTYVAYCESCLEIMVAGTRAVILSRARLPSTTTPRPSILRRRLSNGGALVKTLVLSIDPYLRGKMRSPDIPSHSPPFIKGKPLENHGVSVVLRSETPALKAGDHVYGITPFQEYFVISDTSRFKVLKNEHKLPWSAYIGVAGMPGETAYYGWKEFASPQKGETVFITAAAGPVGSFVVQLAKAAGLKVIASAGSEDKVAFVKSLGADVAFNYKTTSTEEVLKKEGPINIYWDNVGGETLDATLGNAARFARFIECGMISWYNGQAQQLKNLREIYAREIRLYGLLVNSYRAKYGAEFYEQVPARVAKGEIKYKEDITKGLQYAGHAILDVQTGKNKGKSVVLVAEE</sequence>
<evidence type="ECO:0000313" key="2">
    <source>
        <dbReference type="Proteomes" id="UP001148662"/>
    </source>
</evidence>
<proteinExistence type="predicted"/>
<protein>
    <submittedName>
        <fullName evidence="1">Uncharacterized protein</fullName>
    </submittedName>
</protein>
<dbReference type="EMBL" id="JANHOG010000198">
    <property type="protein sequence ID" value="KAJ3556936.1"/>
    <property type="molecule type" value="Genomic_DNA"/>
</dbReference>
<accession>A0ACC1TAM2</accession>
<evidence type="ECO:0000313" key="1">
    <source>
        <dbReference type="EMBL" id="KAJ3556936.1"/>
    </source>
</evidence>
<dbReference type="Proteomes" id="UP001148662">
    <property type="component" value="Unassembled WGS sequence"/>
</dbReference>
<comment type="caution">
    <text evidence="1">The sequence shown here is derived from an EMBL/GenBank/DDBJ whole genome shotgun (WGS) entry which is preliminary data.</text>
</comment>